<evidence type="ECO:0000313" key="4">
    <source>
        <dbReference type="EMBL" id="WGL18107.1"/>
    </source>
</evidence>
<name>A0ABY8NK71_9GAMM</name>
<evidence type="ECO:0000313" key="5">
    <source>
        <dbReference type="Proteomes" id="UP001236500"/>
    </source>
</evidence>
<evidence type="ECO:0000256" key="2">
    <source>
        <dbReference type="ARBA" id="ARBA00023315"/>
    </source>
</evidence>
<protein>
    <submittedName>
        <fullName evidence="4">GNAT family N-acetyltransferase</fullName>
    </submittedName>
</protein>
<dbReference type="PROSITE" id="PS51186">
    <property type="entry name" value="GNAT"/>
    <property type="match status" value="1"/>
</dbReference>
<evidence type="ECO:0000259" key="3">
    <source>
        <dbReference type="PROSITE" id="PS51186"/>
    </source>
</evidence>
<dbReference type="PANTHER" id="PTHR43877">
    <property type="entry name" value="AMINOALKYLPHOSPHONATE N-ACETYLTRANSFERASE-RELATED-RELATED"/>
    <property type="match status" value="1"/>
</dbReference>
<dbReference type="EMBL" id="CP118605">
    <property type="protein sequence ID" value="WGL18107.1"/>
    <property type="molecule type" value="Genomic_DNA"/>
</dbReference>
<dbReference type="InterPro" id="IPR016181">
    <property type="entry name" value="Acyl_CoA_acyltransferase"/>
</dbReference>
<dbReference type="SUPFAM" id="SSF55729">
    <property type="entry name" value="Acyl-CoA N-acyltransferases (Nat)"/>
    <property type="match status" value="1"/>
</dbReference>
<dbReference type="PANTHER" id="PTHR43877:SF5">
    <property type="entry name" value="BLL8307 PROTEIN"/>
    <property type="match status" value="1"/>
</dbReference>
<dbReference type="InterPro" id="IPR050832">
    <property type="entry name" value="Bact_Acetyltransf"/>
</dbReference>
<dbReference type="InterPro" id="IPR000182">
    <property type="entry name" value="GNAT_dom"/>
</dbReference>
<dbReference type="Proteomes" id="UP001236500">
    <property type="component" value="Chromosome"/>
</dbReference>
<accession>A0ABY8NK71</accession>
<reference evidence="4 5" key="1">
    <citation type="submission" date="2023-02" db="EMBL/GenBank/DDBJ databases">
        <title>Description and genomic characterization of Microbulbifer bruguierae sp. nov., isolated from the sediment of mangrove plant Bruguiera sexangula.</title>
        <authorList>
            <person name="Long M."/>
        </authorList>
    </citation>
    <scope>NUCLEOTIDE SEQUENCE [LARGE SCALE GENOMIC DNA]</scope>
    <source>
        <strain evidence="4 5">H12</strain>
    </source>
</reference>
<dbReference type="CDD" id="cd04301">
    <property type="entry name" value="NAT_SF"/>
    <property type="match status" value="1"/>
</dbReference>
<keyword evidence="1" id="KW-0808">Transferase</keyword>
<dbReference type="Gene3D" id="3.40.630.30">
    <property type="match status" value="1"/>
</dbReference>
<organism evidence="4 5">
    <name type="scientific">Microbulbifer bruguierae</name>
    <dbReference type="NCBI Taxonomy" id="3029061"/>
    <lineage>
        <taxon>Bacteria</taxon>
        <taxon>Pseudomonadati</taxon>
        <taxon>Pseudomonadota</taxon>
        <taxon>Gammaproteobacteria</taxon>
        <taxon>Cellvibrionales</taxon>
        <taxon>Microbulbiferaceae</taxon>
        <taxon>Microbulbifer</taxon>
    </lineage>
</organism>
<dbReference type="Pfam" id="PF00583">
    <property type="entry name" value="Acetyltransf_1"/>
    <property type="match status" value="1"/>
</dbReference>
<proteinExistence type="predicted"/>
<dbReference type="RefSeq" id="WP_280322062.1">
    <property type="nucleotide sequence ID" value="NZ_CP118605.1"/>
</dbReference>
<sequence length="158" mass="17632">MLEGLQIIRDDLTGKEIAELLQTHIDDMRATSPPESKHALDLDGLRQPDITFWSVYDGDQLVGCGALKALSADHGEIKSMRTGADARGRGVGSAMLQHIIAEARRRGYTRLSLETGSMAFFQPAHRLYRRHGFTECPPFAEYTDDPNSLFLELVLCRD</sequence>
<evidence type="ECO:0000256" key="1">
    <source>
        <dbReference type="ARBA" id="ARBA00022679"/>
    </source>
</evidence>
<keyword evidence="2" id="KW-0012">Acyltransferase</keyword>
<gene>
    <name evidence="4" type="ORF">PVT68_07375</name>
</gene>
<feature type="domain" description="N-acetyltransferase" evidence="3">
    <location>
        <begin position="7"/>
        <end position="152"/>
    </location>
</feature>
<keyword evidence="5" id="KW-1185">Reference proteome</keyword>